<keyword evidence="8" id="KW-1015">Disulfide bond</keyword>
<feature type="transmembrane region" description="Helical" evidence="14">
    <location>
        <begin position="253"/>
        <end position="277"/>
    </location>
</feature>
<dbReference type="PRINTS" id="PR00254">
    <property type="entry name" value="NICOTINICR"/>
</dbReference>
<evidence type="ECO:0000256" key="6">
    <source>
        <dbReference type="ARBA" id="ARBA00023065"/>
    </source>
</evidence>
<evidence type="ECO:0000256" key="15">
    <source>
        <dbReference type="SAM" id="MobiDB-lite"/>
    </source>
</evidence>
<keyword evidence="19" id="KW-1185">Reference proteome</keyword>
<evidence type="ECO:0000256" key="1">
    <source>
        <dbReference type="ARBA" id="ARBA00022448"/>
    </source>
</evidence>
<feature type="transmembrane region" description="Helical" evidence="14">
    <location>
        <begin position="443"/>
        <end position="468"/>
    </location>
</feature>
<feature type="domain" description="Neurotransmitter-gated ion-channel transmembrane" evidence="17">
    <location>
        <begin position="260"/>
        <end position="396"/>
    </location>
</feature>
<keyword evidence="3 14" id="KW-0812">Transmembrane</keyword>
<dbReference type="InterPro" id="IPR006202">
    <property type="entry name" value="Neur_chan_lig-bd"/>
</dbReference>
<evidence type="ECO:0000256" key="13">
    <source>
        <dbReference type="ARBA" id="ARBA00034099"/>
    </source>
</evidence>
<accession>A0ABN8RJS4</accession>
<dbReference type="Gene3D" id="1.20.58.390">
    <property type="entry name" value="Neurotransmitter-gated ion-channel transmembrane domain"/>
    <property type="match status" value="2"/>
</dbReference>
<dbReference type="InterPro" id="IPR036734">
    <property type="entry name" value="Neur_chan_lig-bd_sf"/>
</dbReference>
<dbReference type="InterPro" id="IPR038050">
    <property type="entry name" value="Neuro_actylchol_rec"/>
</dbReference>
<feature type="transmembrane region" description="Helical" evidence="14">
    <location>
        <begin position="319"/>
        <end position="338"/>
    </location>
</feature>
<keyword evidence="9" id="KW-0675">Receptor</keyword>
<gene>
    <name evidence="18" type="ORF">PLOB_00020245</name>
</gene>
<keyword evidence="11" id="KW-1071">Ligand-gated ion channel</keyword>
<dbReference type="InterPro" id="IPR006201">
    <property type="entry name" value="Neur_channel"/>
</dbReference>
<reference evidence="18 19" key="1">
    <citation type="submission" date="2022-05" db="EMBL/GenBank/DDBJ databases">
        <authorList>
            <consortium name="Genoscope - CEA"/>
            <person name="William W."/>
        </authorList>
    </citation>
    <scope>NUCLEOTIDE SEQUENCE [LARGE SCALE GENOMIC DNA]</scope>
</reference>
<evidence type="ECO:0000313" key="19">
    <source>
        <dbReference type="Proteomes" id="UP001159405"/>
    </source>
</evidence>
<dbReference type="PANTHER" id="PTHR18945">
    <property type="entry name" value="NEUROTRANSMITTER GATED ION CHANNEL"/>
    <property type="match status" value="1"/>
</dbReference>
<keyword evidence="12 14" id="KW-0407">Ion channel</keyword>
<dbReference type="InterPro" id="IPR036719">
    <property type="entry name" value="Neuro-gated_channel_TM_sf"/>
</dbReference>
<keyword evidence="1 14" id="KW-0813">Transport</keyword>
<sequence length="479" mass="54661">MVAWGCRNDLPARFISATLHVDKFLKMAAKLGDCRKLVMSFHERALVEKLLENYHTGLRPIISNSSQPTTVNLSLRLVQIFEMDVKKQVIITSVWLKQAWYDPALRWNKSDFGWIDEVSLSPSDVWVPDTVLLNNADTSHMGEPVGMNNPLLITSHGTVRWLAPIILKSSCKLSVRYFPFDEQFCRLKFASWTYSNSSLRLVSEETEILQNYTESGEWYLEKVYDLNSTSKATHLSEESKSAVTYVIHIRREVFYYFVYLITPCMVTSFMTLILFTLPPESGERMVMGVTILLSLAVFYLLASTHIPETSEVVPLIGRYYSLTIIEIACALGLTCWVLRFHHYNTSVGKVPKWVRVYILGYVARMVRYEVPKKPQTENGGVGEEDEGDNAVTMSDSDSGSRIRRRLPREPSGITMMAERVLKKQDEDRVQEEWQLAARVINRLFLICYLVAVVLSIFGIFLQVPGVIISRPSPPTSDDE</sequence>
<dbReference type="CDD" id="cd19051">
    <property type="entry name" value="LGIC_TM_cation"/>
    <property type="match status" value="1"/>
</dbReference>
<evidence type="ECO:0000256" key="5">
    <source>
        <dbReference type="ARBA" id="ARBA00023018"/>
    </source>
</evidence>
<evidence type="ECO:0000256" key="4">
    <source>
        <dbReference type="ARBA" id="ARBA00022989"/>
    </source>
</evidence>
<evidence type="ECO:0000259" key="17">
    <source>
        <dbReference type="Pfam" id="PF02932"/>
    </source>
</evidence>
<evidence type="ECO:0000256" key="11">
    <source>
        <dbReference type="ARBA" id="ARBA00023286"/>
    </source>
</evidence>
<evidence type="ECO:0000313" key="18">
    <source>
        <dbReference type="EMBL" id="CAH3178269.1"/>
    </source>
</evidence>
<comment type="similarity">
    <text evidence="14">Belongs to the ligand-gated ion channel (TC 1.A.9) family.</text>
</comment>
<evidence type="ECO:0000259" key="16">
    <source>
        <dbReference type="Pfam" id="PF02931"/>
    </source>
</evidence>
<dbReference type="CDD" id="cd18997">
    <property type="entry name" value="LGIC_ECD_nAChR"/>
    <property type="match status" value="1"/>
</dbReference>
<dbReference type="SUPFAM" id="SSF90112">
    <property type="entry name" value="Neurotransmitter-gated ion-channel transmembrane pore"/>
    <property type="match status" value="1"/>
</dbReference>
<keyword evidence="2" id="KW-1003">Cell membrane</keyword>
<evidence type="ECO:0000256" key="8">
    <source>
        <dbReference type="ARBA" id="ARBA00023157"/>
    </source>
</evidence>
<dbReference type="Proteomes" id="UP001159405">
    <property type="component" value="Unassembled WGS sequence"/>
</dbReference>
<proteinExistence type="inferred from homology"/>
<evidence type="ECO:0000256" key="9">
    <source>
        <dbReference type="ARBA" id="ARBA00023170"/>
    </source>
</evidence>
<comment type="subcellular location">
    <subcellularLocation>
        <location evidence="13">Synaptic cell membrane</location>
        <topology evidence="13">Multi-pass membrane protein</topology>
    </subcellularLocation>
</comment>
<feature type="transmembrane region" description="Helical" evidence="14">
    <location>
        <begin position="289"/>
        <end position="307"/>
    </location>
</feature>
<keyword evidence="5" id="KW-0770">Synapse</keyword>
<comment type="caution">
    <text evidence="18">The sequence shown here is derived from an EMBL/GenBank/DDBJ whole genome shotgun (WGS) entry which is preliminary data.</text>
</comment>
<feature type="domain" description="Neurotransmitter-gated ion-channel ligand-binding" evidence="16">
    <location>
        <begin position="44"/>
        <end position="252"/>
    </location>
</feature>
<evidence type="ECO:0000256" key="10">
    <source>
        <dbReference type="ARBA" id="ARBA00023180"/>
    </source>
</evidence>
<dbReference type="InterPro" id="IPR002394">
    <property type="entry name" value="Nicotinic_acetylcholine_rcpt"/>
</dbReference>
<dbReference type="PRINTS" id="PR00252">
    <property type="entry name" value="NRIONCHANNEL"/>
</dbReference>
<dbReference type="Pfam" id="PF02932">
    <property type="entry name" value="Neur_chan_memb"/>
    <property type="match status" value="1"/>
</dbReference>
<evidence type="ECO:0000256" key="7">
    <source>
        <dbReference type="ARBA" id="ARBA00023136"/>
    </source>
</evidence>
<evidence type="ECO:0000256" key="14">
    <source>
        <dbReference type="RuleBase" id="RU000687"/>
    </source>
</evidence>
<dbReference type="PROSITE" id="PS00236">
    <property type="entry name" value="NEUROTR_ION_CHANNEL"/>
    <property type="match status" value="1"/>
</dbReference>
<dbReference type="Gene3D" id="2.70.170.10">
    <property type="entry name" value="Neurotransmitter-gated ion-channel ligand-binding domain"/>
    <property type="match status" value="1"/>
</dbReference>
<keyword evidence="10" id="KW-0325">Glycoprotein</keyword>
<keyword evidence="7 14" id="KW-0472">Membrane</keyword>
<keyword evidence="6 14" id="KW-0406">Ion transport</keyword>
<evidence type="ECO:0000256" key="3">
    <source>
        <dbReference type="ARBA" id="ARBA00022692"/>
    </source>
</evidence>
<dbReference type="InterPro" id="IPR006029">
    <property type="entry name" value="Neurotrans-gated_channel_TM"/>
</dbReference>
<dbReference type="SUPFAM" id="SSF63712">
    <property type="entry name" value="Nicotinic receptor ligand binding domain-like"/>
    <property type="match status" value="1"/>
</dbReference>
<dbReference type="InterPro" id="IPR018000">
    <property type="entry name" value="Neurotransmitter_ion_chnl_CS"/>
</dbReference>
<feature type="region of interest" description="Disordered" evidence="15">
    <location>
        <begin position="374"/>
        <end position="404"/>
    </location>
</feature>
<dbReference type="Pfam" id="PF02931">
    <property type="entry name" value="Neur_chan_LBD"/>
    <property type="match status" value="1"/>
</dbReference>
<dbReference type="EMBL" id="CALNXK010000237">
    <property type="protein sequence ID" value="CAH3178269.1"/>
    <property type="molecule type" value="Genomic_DNA"/>
</dbReference>
<organism evidence="18 19">
    <name type="scientific">Porites lobata</name>
    <dbReference type="NCBI Taxonomy" id="104759"/>
    <lineage>
        <taxon>Eukaryota</taxon>
        <taxon>Metazoa</taxon>
        <taxon>Cnidaria</taxon>
        <taxon>Anthozoa</taxon>
        <taxon>Hexacorallia</taxon>
        <taxon>Scleractinia</taxon>
        <taxon>Fungiina</taxon>
        <taxon>Poritidae</taxon>
        <taxon>Porites</taxon>
    </lineage>
</organism>
<protein>
    <submittedName>
        <fullName evidence="18">Uncharacterized protein</fullName>
    </submittedName>
</protein>
<keyword evidence="4 14" id="KW-1133">Transmembrane helix</keyword>
<name>A0ABN8RJS4_9CNID</name>
<evidence type="ECO:0000256" key="2">
    <source>
        <dbReference type="ARBA" id="ARBA00022475"/>
    </source>
</evidence>
<evidence type="ECO:0000256" key="12">
    <source>
        <dbReference type="ARBA" id="ARBA00023303"/>
    </source>
</evidence>